<feature type="domain" description="Kazal-like" evidence="5">
    <location>
        <begin position="130"/>
        <end position="180"/>
    </location>
</feature>
<dbReference type="SMART" id="SM00280">
    <property type="entry name" value="KAZAL"/>
    <property type="match status" value="3"/>
</dbReference>
<dbReference type="GO" id="GO:0030154">
    <property type="term" value="P:cell differentiation"/>
    <property type="evidence" value="ECO:0007669"/>
    <property type="project" value="TreeGrafter"/>
</dbReference>
<proteinExistence type="predicted"/>
<dbReference type="SUPFAM" id="SSF100895">
    <property type="entry name" value="Kazal-type serine protease inhibitors"/>
    <property type="match status" value="3"/>
</dbReference>
<feature type="domain" description="Kazal-like" evidence="5">
    <location>
        <begin position="75"/>
        <end position="126"/>
    </location>
</feature>
<dbReference type="InterPro" id="IPR050653">
    <property type="entry name" value="Prot_Inhib_GrowthFact_Antg"/>
</dbReference>
<dbReference type="InterPro" id="IPR036058">
    <property type="entry name" value="Kazal_dom_sf"/>
</dbReference>
<keyword evidence="7" id="KW-1185">Reference proteome</keyword>
<dbReference type="CDD" id="cd00104">
    <property type="entry name" value="KAZAL_FS"/>
    <property type="match status" value="3"/>
</dbReference>
<dbReference type="OrthoDB" id="6356737at2759"/>
<dbReference type="GO" id="GO:0005576">
    <property type="term" value="C:extracellular region"/>
    <property type="evidence" value="ECO:0007669"/>
    <property type="project" value="TreeGrafter"/>
</dbReference>
<organism evidence="6 7">
    <name type="scientific">Penaeus vannamei</name>
    <name type="common">Whiteleg shrimp</name>
    <name type="synonym">Litopenaeus vannamei</name>
    <dbReference type="NCBI Taxonomy" id="6689"/>
    <lineage>
        <taxon>Eukaryota</taxon>
        <taxon>Metazoa</taxon>
        <taxon>Ecdysozoa</taxon>
        <taxon>Arthropoda</taxon>
        <taxon>Crustacea</taxon>
        <taxon>Multicrustacea</taxon>
        <taxon>Malacostraca</taxon>
        <taxon>Eumalacostraca</taxon>
        <taxon>Eucarida</taxon>
        <taxon>Decapoda</taxon>
        <taxon>Dendrobranchiata</taxon>
        <taxon>Penaeoidea</taxon>
        <taxon>Penaeidae</taxon>
        <taxon>Penaeus</taxon>
    </lineage>
</organism>
<keyword evidence="2" id="KW-0722">Serine protease inhibitor</keyword>
<evidence type="ECO:0000256" key="2">
    <source>
        <dbReference type="ARBA" id="ARBA00022900"/>
    </source>
</evidence>
<dbReference type="InterPro" id="IPR002350">
    <property type="entry name" value="Kazal_dom"/>
</dbReference>
<name>A0A423TWW6_PENVA</name>
<keyword evidence="3" id="KW-1015">Disulfide bond</keyword>
<comment type="caution">
    <text evidence="6">The sequence shown here is derived from an EMBL/GenBank/DDBJ whole genome shotgun (WGS) entry which is preliminary data.</text>
</comment>
<reference evidence="6 7" key="1">
    <citation type="submission" date="2018-04" db="EMBL/GenBank/DDBJ databases">
        <authorList>
            <person name="Zhang X."/>
            <person name="Yuan J."/>
            <person name="Li F."/>
            <person name="Xiang J."/>
        </authorList>
    </citation>
    <scope>NUCLEOTIDE SEQUENCE [LARGE SCALE GENOMIC DNA]</scope>
    <source>
        <tissue evidence="6">Muscle</tissue>
    </source>
</reference>
<keyword evidence="1" id="KW-0646">Protease inhibitor</keyword>
<gene>
    <name evidence="6" type="ORF">C7M84_000332</name>
</gene>
<feature type="domain" description="Kazal-like" evidence="5">
    <location>
        <begin position="181"/>
        <end position="231"/>
    </location>
</feature>
<dbReference type="Pfam" id="PF07648">
    <property type="entry name" value="Kazal_2"/>
    <property type="match status" value="3"/>
</dbReference>
<evidence type="ECO:0000256" key="3">
    <source>
        <dbReference type="ARBA" id="ARBA00023157"/>
    </source>
</evidence>
<feature type="region of interest" description="Disordered" evidence="4">
    <location>
        <begin position="297"/>
        <end position="321"/>
    </location>
</feature>
<dbReference type="AlphaFoldDB" id="A0A423TWW6"/>
<evidence type="ECO:0000313" key="6">
    <source>
        <dbReference type="EMBL" id="ROT80922.1"/>
    </source>
</evidence>
<evidence type="ECO:0000313" key="7">
    <source>
        <dbReference type="Proteomes" id="UP000283509"/>
    </source>
</evidence>
<dbReference type="PANTHER" id="PTHR10913:SF45">
    <property type="entry name" value="FOLLISTATIN, ISOFORM A-RELATED"/>
    <property type="match status" value="1"/>
</dbReference>
<protein>
    <submittedName>
        <fullName evidence="6">Kazal-type protease inhibitor</fullName>
    </submittedName>
</protein>
<evidence type="ECO:0000256" key="1">
    <source>
        <dbReference type="ARBA" id="ARBA00022690"/>
    </source>
</evidence>
<evidence type="ECO:0000256" key="4">
    <source>
        <dbReference type="SAM" id="MobiDB-lite"/>
    </source>
</evidence>
<dbReference type="Gene3D" id="3.30.60.30">
    <property type="match status" value="3"/>
</dbReference>
<accession>A0A423TWW6</accession>
<evidence type="ECO:0000259" key="5">
    <source>
        <dbReference type="PROSITE" id="PS51465"/>
    </source>
</evidence>
<dbReference type="STRING" id="6689.A0A423TWW6"/>
<sequence>MTGCYLGEPSPRILCFAPQLVPALARARSTSLHSNPFSLRTVMARFSLVLGLLVVSLTAFTEARSPIPPRFRPGGSVINPCNTVCPALYAPVCGSDGQTYPSQCNLEAARCRNRRLRAVSQGECGFRPGTGGRPSCGISICPAIYAPVCGSDGQTYPSQCNLEAAACRNRRLRAVSQGECAPSQNCPTACPFNYDPVCGSNGKTYSNECALEAEKCSVRGLTLRHRGEFGSRLLRRAVDLPAFESVFFESARLEKNKTRKIRLPSHWVLTLTLRMVVYLWCCCVAVTTSEKRTVISSLSRPRAAPGGADGVFRSQEPHSPT</sequence>
<dbReference type="PROSITE" id="PS51465">
    <property type="entry name" value="KAZAL_2"/>
    <property type="match status" value="3"/>
</dbReference>
<reference evidence="6 7" key="2">
    <citation type="submission" date="2019-01" db="EMBL/GenBank/DDBJ databases">
        <title>The decoding of complex shrimp genome reveals the adaptation for benthos swimmer, frequently molting mechanism and breeding impact on genome.</title>
        <authorList>
            <person name="Sun Y."/>
            <person name="Gao Y."/>
            <person name="Yu Y."/>
        </authorList>
    </citation>
    <scope>NUCLEOTIDE SEQUENCE [LARGE SCALE GENOMIC DNA]</scope>
    <source>
        <tissue evidence="6">Muscle</tissue>
    </source>
</reference>
<dbReference type="EMBL" id="QCYY01001050">
    <property type="protein sequence ID" value="ROT80922.1"/>
    <property type="molecule type" value="Genomic_DNA"/>
</dbReference>
<dbReference type="PANTHER" id="PTHR10913">
    <property type="entry name" value="FOLLISTATIN-RELATED"/>
    <property type="match status" value="1"/>
</dbReference>
<dbReference type="Proteomes" id="UP000283509">
    <property type="component" value="Unassembled WGS sequence"/>
</dbReference>